<dbReference type="HOGENOM" id="CLU_2471335_0_0_1"/>
<name>E9HS45_DAPPU</name>
<organism evidence="1 2">
    <name type="scientific">Daphnia pulex</name>
    <name type="common">Water flea</name>
    <dbReference type="NCBI Taxonomy" id="6669"/>
    <lineage>
        <taxon>Eukaryota</taxon>
        <taxon>Metazoa</taxon>
        <taxon>Ecdysozoa</taxon>
        <taxon>Arthropoda</taxon>
        <taxon>Crustacea</taxon>
        <taxon>Branchiopoda</taxon>
        <taxon>Diplostraca</taxon>
        <taxon>Cladocera</taxon>
        <taxon>Anomopoda</taxon>
        <taxon>Daphniidae</taxon>
        <taxon>Daphnia</taxon>
    </lineage>
</organism>
<gene>
    <name evidence="1" type="ORF">DAPPUDRAFT_264698</name>
</gene>
<dbReference type="EMBL" id="GL732745">
    <property type="protein sequence ID" value="EFX65418.1"/>
    <property type="molecule type" value="Genomic_DNA"/>
</dbReference>
<protein>
    <submittedName>
        <fullName evidence="1">Uncharacterized protein</fullName>
    </submittedName>
</protein>
<accession>E9HS45</accession>
<evidence type="ECO:0000313" key="1">
    <source>
        <dbReference type="EMBL" id="EFX65418.1"/>
    </source>
</evidence>
<keyword evidence="2" id="KW-1185">Reference proteome</keyword>
<reference evidence="1 2" key="1">
    <citation type="journal article" date="2011" name="Science">
        <title>The ecoresponsive genome of Daphnia pulex.</title>
        <authorList>
            <person name="Colbourne J.K."/>
            <person name="Pfrender M.E."/>
            <person name="Gilbert D."/>
            <person name="Thomas W.K."/>
            <person name="Tucker A."/>
            <person name="Oakley T.H."/>
            <person name="Tokishita S."/>
            <person name="Aerts A."/>
            <person name="Arnold G.J."/>
            <person name="Basu M.K."/>
            <person name="Bauer D.J."/>
            <person name="Caceres C.E."/>
            <person name="Carmel L."/>
            <person name="Casola C."/>
            <person name="Choi J.H."/>
            <person name="Detter J.C."/>
            <person name="Dong Q."/>
            <person name="Dusheyko S."/>
            <person name="Eads B.D."/>
            <person name="Frohlich T."/>
            <person name="Geiler-Samerotte K.A."/>
            <person name="Gerlach D."/>
            <person name="Hatcher P."/>
            <person name="Jogdeo S."/>
            <person name="Krijgsveld J."/>
            <person name="Kriventseva E.V."/>
            <person name="Kultz D."/>
            <person name="Laforsch C."/>
            <person name="Lindquist E."/>
            <person name="Lopez J."/>
            <person name="Manak J.R."/>
            <person name="Muller J."/>
            <person name="Pangilinan J."/>
            <person name="Patwardhan R.P."/>
            <person name="Pitluck S."/>
            <person name="Pritham E.J."/>
            <person name="Rechtsteiner A."/>
            <person name="Rho M."/>
            <person name="Rogozin I.B."/>
            <person name="Sakarya O."/>
            <person name="Salamov A."/>
            <person name="Schaack S."/>
            <person name="Shapiro H."/>
            <person name="Shiga Y."/>
            <person name="Skalitzky C."/>
            <person name="Smith Z."/>
            <person name="Souvorov A."/>
            <person name="Sung W."/>
            <person name="Tang Z."/>
            <person name="Tsuchiya D."/>
            <person name="Tu H."/>
            <person name="Vos H."/>
            <person name="Wang M."/>
            <person name="Wolf Y.I."/>
            <person name="Yamagata H."/>
            <person name="Yamada T."/>
            <person name="Ye Y."/>
            <person name="Shaw J.R."/>
            <person name="Andrews J."/>
            <person name="Crease T.J."/>
            <person name="Tang H."/>
            <person name="Lucas S.M."/>
            <person name="Robertson H.M."/>
            <person name="Bork P."/>
            <person name="Koonin E.V."/>
            <person name="Zdobnov E.M."/>
            <person name="Grigoriev I.V."/>
            <person name="Lynch M."/>
            <person name="Boore J.L."/>
        </authorList>
    </citation>
    <scope>NUCLEOTIDE SEQUENCE [LARGE SCALE GENOMIC DNA]</scope>
</reference>
<sequence length="88" mass="10240">MLAHPGIQIDNDCVDSQDALVNINNLELYLEFTTTDTATGKTRFWVSEEEYNQIHDAEHGGQLNEDENHFDFQWATREWNFIGNTNCF</sequence>
<dbReference type="KEGG" id="dpx:DAPPUDRAFT_264698"/>
<dbReference type="AlphaFoldDB" id="E9HS45"/>
<dbReference type="Proteomes" id="UP000000305">
    <property type="component" value="Unassembled WGS sequence"/>
</dbReference>
<proteinExistence type="predicted"/>
<dbReference type="InParanoid" id="E9HS45"/>
<evidence type="ECO:0000313" key="2">
    <source>
        <dbReference type="Proteomes" id="UP000000305"/>
    </source>
</evidence>